<keyword evidence="2" id="KW-1185">Reference proteome</keyword>
<protein>
    <submittedName>
        <fullName evidence="1">Uncharacterized protein</fullName>
    </submittedName>
</protein>
<gene>
    <name evidence="1" type="ORF">R2E43_38770</name>
</gene>
<evidence type="ECO:0000313" key="2">
    <source>
        <dbReference type="Proteomes" id="UP001303608"/>
    </source>
</evidence>
<accession>A0ACD4X0R7</accession>
<evidence type="ECO:0000313" key="1">
    <source>
        <dbReference type="EMBL" id="WOZ03444.1"/>
    </source>
</evidence>
<name>A0ACD4X0R7_STRVN</name>
<sequence length="59" mass="6598">MLGMVSSHHAHPLHGFSRLQLAALQQTGTDVGRWLSWHWDTVVLDALERLHVQAVGACR</sequence>
<organism evidence="1 2">
    <name type="scientific">Streptomyces violaceoruber</name>
    <dbReference type="NCBI Taxonomy" id="1935"/>
    <lineage>
        <taxon>Bacteria</taxon>
        <taxon>Bacillati</taxon>
        <taxon>Actinomycetota</taxon>
        <taxon>Actinomycetes</taxon>
        <taxon>Kitasatosporales</taxon>
        <taxon>Streptomycetaceae</taxon>
        <taxon>Streptomyces</taxon>
        <taxon>Streptomyces violaceoruber group</taxon>
    </lineage>
</organism>
<dbReference type="EMBL" id="CP137734">
    <property type="protein sequence ID" value="WOZ03444.1"/>
    <property type="molecule type" value="Genomic_DNA"/>
</dbReference>
<dbReference type="Proteomes" id="UP001303608">
    <property type="component" value="Chromosome"/>
</dbReference>
<proteinExistence type="predicted"/>
<reference evidence="1" key="1">
    <citation type="submission" date="2023-10" db="EMBL/GenBank/DDBJ databases">
        <title>The genome sequence of Streptomyces violaceoruber CGMCC 4.1801.</title>
        <authorList>
            <person name="Mo P."/>
        </authorList>
    </citation>
    <scope>NUCLEOTIDE SEQUENCE</scope>
    <source>
        <strain evidence="1">CGMCC 4.1801</strain>
    </source>
</reference>